<dbReference type="InterPro" id="IPR055356">
    <property type="entry name" value="ZP-N"/>
</dbReference>
<dbReference type="Gene3D" id="2.60.40.4100">
    <property type="entry name" value="Zona pellucida, ZP-C domain"/>
    <property type="match status" value="1"/>
</dbReference>
<evidence type="ECO:0000256" key="3">
    <source>
        <dbReference type="ARBA" id="ARBA00022737"/>
    </source>
</evidence>
<dbReference type="PROSITE" id="PS51034">
    <property type="entry name" value="ZP_2"/>
    <property type="match status" value="1"/>
</dbReference>
<dbReference type="InterPro" id="IPR008979">
    <property type="entry name" value="Galactose-bd-like_sf"/>
</dbReference>
<feature type="domain" description="EGF-like" evidence="11">
    <location>
        <begin position="880"/>
        <end position="919"/>
    </location>
</feature>
<dbReference type="KEGG" id="bbel:109476294"/>
<evidence type="ECO:0000256" key="4">
    <source>
        <dbReference type="ARBA" id="ARBA00023157"/>
    </source>
</evidence>
<feature type="transmembrane region" description="Helical" evidence="7">
    <location>
        <begin position="937"/>
        <end position="961"/>
    </location>
</feature>
<dbReference type="Gene3D" id="2.10.25.10">
    <property type="entry name" value="Laminin"/>
    <property type="match status" value="3"/>
</dbReference>
<dbReference type="InterPro" id="IPR009030">
    <property type="entry name" value="Growth_fac_rcpt_cys_sf"/>
</dbReference>
<accession>A0A6P4ZFP3</accession>
<evidence type="ECO:0000313" key="13">
    <source>
        <dbReference type="Proteomes" id="UP000515135"/>
    </source>
</evidence>
<dbReference type="CDD" id="cd00054">
    <property type="entry name" value="EGF_CA"/>
    <property type="match status" value="2"/>
</dbReference>
<dbReference type="PROSITE" id="PS50024">
    <property type="entry name" value="SEA"/>
    <property type="match status" value="1"/>
</dbReference>
<dbReference type="SMART" id="SM00231">
    <property type="entry name" value="FA58C"/>
    <property type="match status" value="1"/>
</dbReference>
<reference evidence="14" key="1">
    <citation type="submission" date="2025-08" db="UniProtKB">
        <authorList>
            <consortium name="RefSeq"/>
        </authorList>
    </citation>
    <scope>IDENTIFICATION</scope>
    <source>
        <tissue evidence="14">Gonad</tissue>
    </source>
</reference>
<feature type="region of interest" description="Disordered" evidence="6">
    <location>
        <begin position="191"/>
        <end position="308"/>
    </location>
</feature>
<dbReference type="InterPro" id="IPR049883">
    <property type="entry name" value="NOTCH1_EGF-like"/>
</dbReference>
<feature type="compositionally biased region" description="Polar residues" evidence="6">
    <location>
        <begin position="191"/>
        <end position="306"/>
    </location>
</feature>
<keyword evidence="2 8" id="KW-0732">Signal</keyword>
<dbReference type="InterPro" id="IPR000421">
    <property type="entry name" value="FA58C"/>
</dbReference>
<dbReference type="FunFam" id="2.60.120.260:FF:000205">
    <property type="entry name" value="Uncharacterized protein"/>
    <property type="match status" value="1"/>
</dbReference>
<feature type="signal peptide" evidence="8">
    <location>
        <begin position="1"/>
        <end position="25"/>
    </location>
</feature>
<feature type="domain" description="EGF-like" evidence="11">
    <location>
        <begin position="695"/>
        <end position="730"/>
    </location>
</feature>
<dbReference type="FunFam" id="2.10.25.10:FF:000038">
    <property type="entry name" value="Fibrillin 2"/>
    <property type="match status" value="1"/>
</dbReference>
<evidence type="ECO:0000256" key="6">
    <source>
        <dbReference type="SAM" id="MobiDB-lite"/>
    </source>
</evidence>
<dbReference type="PROSITE" id="PS01186">
    <property type="entry name" value="EGF_2"/>
    <property type="match status" value="2"/>
</dbReference>
<sequence length="1003" mass="107720">MDLTCGRSPLLGFFVLLAALAFTDAQTTTSAGLCPPLGVQNRSIIPDGVMTATSAAAGSEAYRARLNGDGAWQPTGQAASNFLAIDLQYPRYICSIQTQGRGDGYVETYRVIFQQDNNSSYVMYSEDGANPKTFTGNNDNETVVQQDFSSYVYAQFILINPQTFSGAPRLRIELLGVDVLPTTASPVTTSLDTTASPVTTPLDTTASPVTTPLDTTASPVTTPLDTTASPVTTPLDTTASPVTTSLDTTASPVTTPLDTTASPVTTPLDSTASMVTTPLDTTASPVTTSLDTTASPVTTPFDTTASPVTTPLDTTPLVTTALITSVQDLTTPEVTSAFPTIAQSATTEGQSTSTNVYSTEMVFQTTDAEIETSSAVYETTELQDTTITPEEVTTTSPETAEDPVQGDVYCNSTTMWVTFLLDELDGYDVSGMRLRDPSCTAEVNGTHVTFVSALGDCGTTSLENDTSNKIVYTNEIVAPLEQSTTDGAANDVIARPEEDRWTISCRYVRDDTIAADTLFPVPAPSVVILYGDGSFTFSMKLYPSAGFTQPYTSTDFPVEVTINEDVYFGVSVDTSVSGLVLFVENCKATPSSNPDDSTQYYFIQDGCQKDDTLQVFSTDSPTSLNYGISAFQFANESQPYVYLHCDVMVCLEDNPGSRCDQGCSSSRRRRRAADNGLEERVTLVQGPIVLVVQETFTACDATCHEHASCSPLTQECVCDPGWVGDGVYCQDFDECTIVSCGDNRRCVNTPGRHVCECVPGFLEVDGVCEAAVAYSSTSRIMAKSFSSALEDPESEEFVDLVEEFVWTLEPLYRQTSLAGDFLGIAVVGFRQGSVLVDHVIYIRGSADVSLPTVLEEFKVLVKKANGTALQIDVNDVSIIDYDECSDPDSADCSAHATCLNMEGSFSCRCTMGYQDKSPDQDTRPGRVCEWQGVSDDWIPAAAGTAAAAALVLVIITTVVCLRRNKRNKRSKDVEFTGQDNFAFLQPPSGPPKTSTYRDCDTYF</sequence>
<dbReference type="CDD" id="cd00057">
    <property type="entry name" value="FA58C"/>
    <property type="match status" value="1"/>
</dbReference>
<dbReference type="InterPro" id="IPR001507">
    <property type="entry name" value="ZP_dom"/>
</dbReference>
<feature type="domain" description="ZP" evidence="12">
    <location>
        <begin position="409"/>
        <end position="666"/>
    </location>
</feature>
<dbReference type="PROSITE" id="PS00010">
    <property type="entry name" value="ASX_HYDROXYL"/>
    <property type="match status" value="1"/>
</dbReference>
<dbReference type="PROSITE" id="PS01187">
    <property type="entry name" value="EGF_CA"/>
    <property type="match status" value="1"/>
</dbReference>
<evidence type="ECO:0000256" key="8">
    <source>
        <dbReference type="SAM" id="SignalP"/>
    </source>
</evidence>
<dbReference type="InterPro" id="IPR055355">
    <property type="entry name" value="ZP-C"/>
</dbReference>
<evidence type="ECO:0000259" key="10">
    <source>
        <dbReference type="PROSITE" id="PS50024"/>
    </source>
</evidence>
<dbReference type="SMART" id="SM00241">
    <property type="entry name" value="ZP"/>
    <property type="match status" value="1"/>
</dbReference>
<dbReference type="Pfam" id="PF07645">
    <property type="entry name" value="EGF_CA"/>
    <property type="match status" value="2"/>
</dbReference>
<feature type="domain" description="SEA" evidence="10">
    <location>
        <begin position="770"/>
        <end position="883"/>
    </location>
</feature>
<evidence type="ECO:0000256" key="2">
    <source>
        <dbReference type="ARBA" id="ARBA00022729"/>
    </source>
</evidence>
<keyword evidence="7" id="KW-1133">Transmembrane helix</keyword>
<feature type="disulfide bond" evidence="5">
    <location>
        <begin position="699"/>
        <end position="709"/>
    </location>
</feature>
<evidence type="ECO:0000256" key="1">
    <source>
        <dbReference type="ARBA" id="ARBA00022536"/>
    </source>
</evidence>
<evidence type="ECO:0000256" key="7">
    <source>
        <dbReference type="SAM" id="Phobius"/>
    </source>
</evidence>
<dbReference type="SMART" id="SM00179">
    <property type="entry name" value="EGF_CA"/>
    <property type="match status" value="2"/>
</dbReference>
<dbReference type="InterPro" id="IPR042235">
    <property type="entry name" value="ZP-C_dom"/>
</dbReference>
<evidence type="ECO:0000256" key="5">
    <source>
        <dbReference type="PROSITE-ProRule" id="PRU00076"/>
    </source>
</evidence>
<dbReference type="PROSITE" id="PS50026">
    <property type="entry name" value="EGF_3"/>
    <property type="match status" value="3"/>
</dbReference>
<evidence type="ECO:0000313" key="14">
    <source>
        <dbReference type="RefSeq" id="XP_019632769.1"/>
    </source>
</evidence>
<dbReference type="Pfam" id="PF00100">
    <property type="entry name" value="Zona_pellucida"/>
    <property type="match status" value="1"/>
</dbReference>
<dbReference type="Gene3D" id="3.30.70.960">
    <property type="entry name" value="SEA domain"/>
    <property type="match status" value="1"/>
</dbReference>
<gene>
    <name evidence="14" type="primary">LOC109476294</name>
</gene>
<keyword evidence="7" id="KW-0472">Membrane</keyword>
<protein>
    <submittedName>
        <fullName evidence="14">Uncharacterized protein LOC109476294</fullName>
    </submittedName>
</protein>
<feature type="chain" id="PRO_5028414786" evidence="8">
    <location>
        <begin position="26"/>
        <end position="1003"/>
    </location>
</feature>
<dbReference type="RefSeq" id="XP_019632769.1">
    <property type="nucleotide sequence ID" value="XM_019777210.1"/>
</dbReference>
<proteinExistence type="predicted"/>
<dbReference type="OrthoDB" id="10063988at2759"/>
<dbReference type="Gene3D" id="2.60.120.260">
    <property type="entry name" value="Galactose-binding domain-like"/>
    <property type="match status" value="1"/>
</dbReference>
<keyword evidence="1 5" id="KW-0245">EGF-like domain</keyword>
<feature type="domain" description="F5/8 type C" evidence="9">
    <location>
        <begin position="32"/>
        <end position="177"/>
    </location>
</feature>
<dbReference type="GO" id="GO:0071944">
    <property type="term" value="C:cell periphery"/>
    <property type="evidence" value="ECO:0007669"/>
    <property type="project" value="UniProtKB-ARBA"/>
</dbReference>
<evidence type="ECO:0000259" key="11">
    <source>
        <dbReference type="PROSITE" id="PS50026"/>
    </source>
</evidence>
<name>A0A6P4ZFP3_BRABE</name>
<dbReference type="Proteomes" id="UP000515135">
    <property type="component" value="Unplaced"/>
</dbReference>
<dbReference type="InterPro" id="IPR000742">
    <property type="entry name" value="EGF"/>
</dbReference>
<dbReference type="SUPFAM" id="SSF57184">
    <property type="entry name" value="Growth factor receptor domain"/>
    <property type="match status" value="1"/>
</dbReference>
<dbReference type="InterPro" id="IPR000152">
    <property type="entry name" value="EGF-type_Asp/Asn_hydroxyl_site"/>
</dbReference>
<dbReference type="SMART" id="SM00181">
    <property type="entry name" value="EGF"/>
    <property type="match status" value="3"/>
</dbReference>
<dbReference type="InterPro" id="IPR018097">
    <property type="entry name" value="EGF_Ca-bd_CS"/>
</dbReference>
<dbReference type="GeneID" id="109476294"/>
<evidence type="ECO:0000259" key="9">
    <source>
        <dbReference type="PROSITE" id="PS50022"/>
    </source>
</evidence>
<dbReference type="InterPro" id="IPR001881">
    <property type="entry name" value="EGF-like_Ca-bd_dom"/>
</dbReference>
<dbReference type="Pfam" id="PF23344">
    <property type="entry name" value="ZP-N"/>
    <property type="match status" value="1"/>
</dbReference>
<dbReference type="Pfam" id="PF00754">
    <property type="entry name" value="F5_F8_type_C"/>
    <property type="match status" value="1"/>
</dbReference>
<dbReference type="PANTHER" id="PTHR14002">
    <property type="entry name" value="ENDOGLIN/TGF-BETA RECEPTOR TYPE III"/>
    <property type="match status" value="1"/>
</dbReference>
<dbReference type="SUPFAM" id="SSF82671">
    <property type="entry name" value="SEA domain"/>
    <property type="match status" value="1"/>
</dbReference>
<feature type="domain" description="EGF-like" evidence="11">
    <location>
        <begin position="731"/>
        <end position="769"/>
    </location>
</feature>
<dbReference type="SMART" id="SM00200">
    <property type="entry name" value="SEA"/>
    <property type="match status" value="1"/>
</dbReference>
<dbReference type="PANTHER" id="PTHR14002:SF43">
    <property type="entry name" value="DELTA-LIKE PROTEIN"/>
    <property type="match status" value="1"/>
</dbReference>
<dbReference type="InterPro" id="IPR036364">
    <property type="entry name" value="SEA_dom_sf"/>
</dbReference>
<dbReference type="InterPro" id="IPR000082">
    <property type="entry name" value="SEA_dom"/>
</dbReference>
<dbReference type="SUPFAM" id="SSF49785">
    <property type="entry name" value="Galactose-binding domain-like"/>
    <property type="match status" value="1"/>
</dbReference>
<dbReference type="PROSITE" id="PS50022">
    <property type="entry name" value="FA58C_3"/>
    <property type="match status" value="1"/>
</dbReference>
<keyword evidence="7" id="KW-0812">Transmembrane</keyword>
<dbReference type="Gene3D" id="2.60.40.3210">
    <property type="entry name" value="Zona pellucida, ZP-N domain"/>
    <property type="match status" value="1"/>
</dbReference>
<dbReference type="PROSITE" id="PS01285">
    <property type="entry name" value="FA58C_1"/>
    <property type="match status" value="1"/>
</dbReference>
<dbReference type="AlphaFoldDB" id="A0A6P4ZFP3"/>
<keyword evidence="4 5" id="KW-1015">Disulfide bond</keyword>
<dbReference type="GO" id="GO:0005509">
    <property type="term" value="F:calcium ion binding"/>
    <property type="evidence" value="ECO:0007669"/>
    <property type="project" value="InterPro"/>
</dbReference>
<comment type="caution">
    <text evidence="5">Lacks conserved residue(s) required for the propagation of feature annotation.</text>
</comment>
<feature type="region of interest" description="Disordered" evidence="6">
    <location>
        <begin position="380"/>
        <end position="406"/>
    </location>
</feature>
<keyword evidence="3" id="KW-0677">Repeat</keyword>
<keyword evidence="13" id="KW-1185">Reference proteome</keyword>
<dbReference type="Pfam" id="PF01390">
    <property type="entry name" value="SEA"/>
    <property type="match status" value="1"/>
</dbReference>
<organism evidence="13 14">
    <name type="scientific">Branchiostoma belcheri</name>
    <name type="common">Amphioxus</name>
    <dbReference type="NCBI Taxonomy" id="7741"/>
    <lineage>
        <taxon>Eukaryota</taxon>
        <taxon>Metazoa</taxon>
        <taxon>Chordata</taxon>
        <taxon>Cephalochordata</taxon>
        <taxon>Leptocardii</taxon>
        <taxon>Amphioxiformes</taxon>
        <taxon>Branchiostomatidae</taxon>
        <taxon>Branchiostoma</taxon>
    </lineage>
</organism>
<feature type="compositionally biased region" description="Low complexity" evidence="6">
    <location>
        <begin position="385"/>
        <end position="398"/>
    </location>
</feature>
<evidence type="ECO:0000259" key="12">
    <source>
        <dbReference type="PROSITE" id="PS51034"/>
    </source>
</evidence>